<dbReference type="EMBL" id="NMUH01001265">
    <property type="protein sequence ID" value="MQL90677.1"/>
    <property type="molecule type" value="Genomic_DNA"/>
</dbReference>
<dbReference type="Proteomes" id="UP000652761">
    <property type="component" value="Unassembled WGS sequence"/>
</dbReference>
<dbReference type="PANTHER" id="PTHR22762">
    <property type="entry name" value="ALPHA-GLUCOSIDASE"/>
    <property type="match status" value="1"/>
</dbReference>
<feature type="domain" description="Glycosyl hydrolase family 31 C-terminal" evidence="5">
    <location>
        <begin position="53"/>
        <end position="140"/>
    </location>
</feature>
<evidence type="ECO:0000313" key="6">
    <source>
        <dbReference type="EMBL" id="MQL90677.1"/>
    </source>
</evidence>
<organism evidence="6 7">
    <name type="scientific">Colocasia esculenta</name>
    <name type="common">Wild taro</name>
    <name type="synonym">Arum esculentum</name>
    <dbReference type="NCBI Taxonomy" id="4460"/>
    <lineage>
        <taxon>Eukaryota</taxon>
        <taxon>Viridiplantae</taxon>
        <taxon>Streptophyta</taxon>
        <taxon>Embryophyta</taxon>
        <taxon>Tracheophyta</taxon>
        <taxon>Spermatophyta</taxon>
        <taxon>Magnoliopsida</taxon>
        <taxon>Liliopsida</taxon>
        <taxon>Araceae</taxon>
        <taxon>Aroideae</taxon>
        <taxon>Colocasieae</taxon>
        <taxon>Colocasia</taxon>
    </lineage>
</organism>
<reference evidence="6" key="1">
    <citation type="submission" date="2017-07" db="EMBL/GenBank/DDBJ databases">
        <title>Taro Niue Genome Assembly and Annotation.</title>
        <authorList>
            <person name="Atibalentja N."/>
            <person name="Keating K."/>
            <person name="Fields C.J."/>
        </authorList>
    </citation>
    <scope>NUCLEOTIDE SEQUENCE</scope>
    <source>
        <strain evidence="6">Niue_2</strain>
        <tissue evidence="6">Leaf</tissue>
    </source>
</reference>
<accession>A0A843V7V8</accession>
<dbReference type="Gene3D" id="2.60.40.1180">
    <property type="entry name" value="Golgi alpha-mannosidase II"/>
    <property type="match status" value="2"/>
</dbReference>
<dbReference type="GO" id="GO:0006491">
    <property type="term" value="P:N-glycan processing"/>
    <property type="evidence" value="ECO:0007669"/>
    <property type="project" value="TreeGrafter"/>
</dbReference>
<comment type="caution">
    <text evidence="6">The sequence shown here is derived from an EMBL/GenBank/DDBJ whole genome shotgun (WGS) entry which is preliminary data.</text>
</comment>
<keyword evidence="4" id="KW-0326">Glycosidase</keyword>
<dbReference type="PANTHER" id="PTHR22762:SF54">
    <property type="entry name" value="BCDNA.GH04962"/>
    <property type="match status" value="1"/>
</dbReference>
<protein>
    <recommendedName>
        <fullName evidence="5">Glycosyl hydrolase family 31 C-terminal domain-containing protein</fullName>
    </recommendedName>
</protein>
<evidence type="ECO:0000259" key="5">
    <source>
        <dbReference type="Pfam" id="PF21365"/>
    </source>
</evidence>
<dbReference type="AlphaFoldDB" id="A0A843V7V8"/>
<dbReference type="Pfam" id="PF21365">
    <property type="entry name" value="Glyco_hydro_31_3rd"/>
    <property type="match status" value="1"/>
</dbReference>
<keyword evidence="7" id="KW-1185">Reference proteome</keyword>
<evidence type="ECO:0000256" key="3">
    <source>
        <dbReference type="ARBA" id="ARBA00023180"/>
    </source>
</evidence>
<keyword evidence="3" id="KW-0325">Glycoprotein</keyword>
<evidence type="ECO:0000256" key="2">
    <source>
        <dbReference type="ARBA" id="ARBA00022801"/>
    </source>
</evidence>
<dbReference type="SUPFAM" id="SSF51011">
    <property type="entry name" value="Glycosyl hydrolase domain"/>
    <property type="match status" value="1"/>
</dbReference>
<keyword evidence="2" id="KW-0378">Hydrolase</keyword>
<evidence type="ECO:0000313" key="7">
    <source>
        <dbReference type="Proteomes" id="UP000652761"/>
    </source>
</evidence>
<dbReference type="InterPro" id="IPR048395">
    <property type="entry name" value="Glyco_hydro_31_C"/>
</dbReference>
<dbReference type="OrthoDB" id="1641012at2759"/>
<dbReference type="GO" id="GO:0090599">
    <property type="term" value="F:alpha-glucosidase activity"/>
    <property type="evidence" value="ECO:0007669"/>
    <property type="project" value="TreeGrafter"/>
</dbReference>
<dbReference type="InterPro" id="IPR013780">
    <property type="entry name" value="Glyco_hydro_b"/>
</dbReference>
<gene>
    <name evidence="6" type="ORF">Taro_023279</name>
</gene>
<sequence length="281" mass="30963">MAKASPNKGEVLRSIPTTRGWLTWLALNPRGVQAWGFSSEVGQGQYGEAAVSGTPVMRPLWLEFPNDQETYNNGDAFMVGNSVLVQGIYEQGQKSVSVYLPGKETWYDLRNGASYTGGKSYTLEVSEDSIPAFQKGGTIVPRKDRFRRSSTQMVEDPFTLVIALNSSVEAEGELYVDDGKSFDYELGAYIHRRFTFSNQILSSSSIAPLSSSKKFSSDCVIERIIILGLPAGAKRAAILPANVETDVEPGPLNLRSRSRSVALVVRKPNVRIMDDWSLRIL</sequence>
<keyword evidence="1" id="KW-0732">Signal</keyword>
<evidence type="ECO:0000256" key="4">
    <source>
        <dbReference type="ARBA" id="ARBA00023295"/>
    </source>
</evidence>
<evidence type="ECO:0000256" key="1">
    <source>
        <dbReference type="ARBA" id="ARBA00022729"/>
    </source>
</evidence>
<name>A0A843V7V8_COLES</name>
<proteinExistence type="predicted"/>